<reference evidence="1" key="1">
    <citation type="submission" date="2016-02" db="EMBL/GenBank/DDBJ databases">
        <title>Halorhodospira halochloris DSM-1059 complete genome, version 2.</title>
        <authorList>
            <person name="Tsukatani Y."/>
        </authorList>
    </citation>
    <scope>NUCLEOTIDE SEQUENCE</scope>
    <source>
        <strain evidence="1">DSM 1059</strain>
    </source>
</reference>
<dbReference type="NCBIfam" id="TIGR01683">
    <property type="entry name" value="thiS"/>
    <property type="match status" value="1"/>
</dbReference>
<dbReference type="InterPro" id="IPR010035">
    <property type="entry name" value="Thi_S"/>
</dbReference>
<dbReference type="Gene3D" id="3.10.20.30">
    <property type="match status" value="1"/>
</dbReference>
<dbReference type="Proteomes" id="UP000218890">
    <property type="component" value="Chromosome"/>
</dbReference>
<organism evidence="1 2">
    <name type="scientific">Halorhodospira halochloris</name>
    <name type="common">Ectothiorhodospira halochloris</name>
    <dbReference type="NCBI Taxonomy" id="1052"/>
    <lineage>
        <taxon>Bacteria</taxon>
        <taxon>Pseudomonadati</taxon>
        <taxon>Pseudomonadota</taxon>
        <taxon>Gammaproteobacteria</taxon>
        <taxon>Chromatiales</taxon>
        <taxon>Ectothiorhodospiraceae</taxon>
        <taxon>Halorhodospira</taxon>
    </lineage>
</organism>
<dbReference type="PANTHER" id="PTHR34472:SF1">
    <property type="entry name" value="SULFUR CARRIER PROTEIN THIS"/>
    <property type="match status" value="1"/>
</dbReference>
<sequence length="84" mass="8946">MTQTTAQQTDLTSQAGAINVQVNGELQPMPEGATCADIITQLGLVNGERFAVERNEEIVPRSHLDTVVLEEGDRIEVIQAIGGG</sequence>
<dbReference type="CDD" id="cd00565">
    <property type="entry name" value="Ubl_ThiS"/>
    <property type="match status" value="1"/>
</dbReference>
<evidence type="ECO:0000313" key="2">
    <source>
        <dbReference type="Proteomes" id="UP000218890"/>
    </source>
</evidence>
<dbReference type="AlphaFoldDB" id="A0A0X8XB74"/>
<proteinExistence type="predicted"/>
<dbReference type="PANTHER" id="PTHR34472">
    <property type="entry name" value="SULFUR CARRIER PROTEIN THIS"/>
    <property type="match status" value="1"/>
</dbReference>
<evidence type="ECO:0000313" key="1">
    <source>
        <dbReference type="EMBL" id="BAU56634.1"/>
    </source>
</evidence>
<dbReference type="Pfam" id="PF02597">
    <property type="entry name" value="ThiS"/>
    <property type="match status" value="1"/>
</dbReference>
<dbReference type="RefSeq" id="WP_207148145.1">
    <property type="nucleotide sequence ID" value="NZ_AP017372.2"/>
</dbReference>
<dbReference type="InterPro" id="IPR016155">
    <property type="entry name" value="Mopterin_synth/thiamin_S_b"/>
</dbReference>
<keyword evidence="2" id="KW-1185">Reference proteome</keyword>
<gene>
    <name evidence="1" type="ORF">HH1059_25530</name>
</gene>
<dbReference type="SUPFAM" id="SSF54285">
    <property type="entry name" value="MoaD/ThiS"/>
    <property type="match status" value="1"/>
</dbReference>
<dbReference type="KEGG" id="hhk:HH1059_25530"/>
<dbReference type="InterPro" id="IPR012675">
    <property type="entry name" value="Beta-grasp_dom_sf"/>
</dbReference>
<name>A0A0X8XB74_HALHR</name>
<dbReference type="InterPro" id="IPR003749">
    <property type="entry name" value="ThiS/MoaD-like"/>
</dbReference>
<protein>
    <submittedName>
        <fullName evidence="1">Sulfur carrier protein ThiS</fullName>
    </submittedName>
</protein>
<accession>A0A0X8XB74</accession>
<dbReference type="EMBL" id="AP017372">
    <property type="protein sequence ID" value="BAU56634.1"/>
    <property type="molecule type" value="Genomic_DNA"/>
</dbReference>